<proteinExistence type="predicted"/>
<comment type="caution">
    <text evidence="3">The sequence shown here is derived from an EMBL/GenBank/DDBJ whole genome shotgun (WGS) entry which is preliminary data.</text>
</comment>
<organism evidence="3 4">
    <name type="scientific">Limosilactobacillus coleohominis</name>
    <dbReference type="NCBI Taxonomy" id="181675"/>
    <lineage>
        <taxon>Bacteria</taxon>
        <taxon>Bacillati</taxon>
        <taxon>Bacillota</taxon>
        <taxon>Bacilli</taxon>
        <taxon>Lactobacillales</taxon>
        <taxon>Lactobacillaceae</taxon>
        <taxon>Limosilactobacillus</taxon>
    </lineage>
</organism>
<name>A0ABS2H0B4_9LACO</name>
<evidence type="ECO:0000259" key="2">
    <source>
        <dbReference type="SMART" id="SM00014"/>
    </source>
</evidence>
<dbReference type="EMBL" id="JACJKU010000048">
    <property type="protein sequence ID" value="MBM6940931.1"/>
    <property type="molecule type" value="Genomic_DNA"/>
</dbReference>
<evidence type="ECO:0000256" key="1">
    <source>
        <dbReference type="SAM" id="Phobius"/>
    </source>
</evidence>
<feature type="transmembrane region" description="Helical" evidence="1">
    <location>
        <begin position="59"/>
        <end position="82"/>
    </location>
</feature>
<keyword evidence="1" id="KW-1133">Transmembrane helix</keyword>
<dbReference type="Pfam" id="PF01569">
    <property type="entry name" value="PAP2"/>
    <property type="match status" value="1"/>
</dbReference>
<dbReference type="CDD" id="cd03392">
    <property type="entry name" value="PAP2_like_2"/>
    <property type="match status" value="1"/>
</dbReference>
<dbReference type="Gene3D" id="1.20.144.10">
    <property type="entry name" value="Phosphatidic acid phosphatase type 2/haloperoxidase"/>
    <property type="match status" value="1"/>
</dbReference>
<evidence type="ECO:0000313" key="3">
    <source>
        <dbReference type="EMBL" id="MBM6940931.1"/>
    </source>
</evidence>
<sequence>MVAIIHPQLNVWWVSQLVISVLLFVILYWLISRSQRFNNWELTVQKRWLRLHNGWGWQLIANLFDPKLLVLWDFLLAAWLMFQGQRARSLFVLITLGTVDVLGIMIKYTVKRTRPGTFTQARPSYSFPSGHTLGITVMALMFQMLFINHWGHIVILLIWLLVIVSRLTLHAHYPSDVIGAVLLAYGWWIGAELLYLLIMR</sequence>
<dbReference type="SMART" id="SM00014">
    <property type="entry name" value="acidPPc"/>
    <property type="match status" value="1"/>
</dbReference>
<feature type="transmembrane region" description="Helical" evidence="1">
    <location>
        <begin position="12"/>
        <end position="31"/>
    </location>
</feature>
<feature type="transmembrane region" description="Helical" evidence="1">
    <location>
        <begin position="89"/>
        <end position="110"/>
    </location>
</feature>
<keyword evidence="1" id="KW-0812">Transmembrane</keyword>
<dbReference type="RefSeq" id="WP_204785214.1">
    <property type="nucleotide sequence ID" value="NZ_CALVGD010000087.1"/>
</dbReference>
<reference evidence="3 4" key="1">
    <citation type="journal article" date="2021" name="Sci. Rep.">
        <title>The distribution of antibiotic resistance genes in chicken gut microbiota commensals.</title>
        <authorList>
            <person name="Juricova H."/>
            <person name="Matiasovicova J."/>
            <person name="Kubasova T."/>
            <person name="Cejkova D."/>
            <person name="Rychlik I."/>
        </authorList>
    </citation>
    <scope>NUCLEOTIDE SEQUENCE [LARGE SCALE GENOMIC DNA]</scope>
    <source>
        <strain evidence="3 4">An574</strain>
    </source>
</reference>
<accession>A0ABS2H0B4</accession>
<keyword evidence="4" id="KW-1185">Reference proteome</keyword>
<dbReference type="Proteomes" id="UP000785625">
    <property type="component" value="Unassembled WGS sequence"/>
</dbReference>
<dbReference type="PANTHER" id="PTHR14969:SF13">
    <property type="entry name" value="AT30094P"/>
    <property type="match status" value="1"/>
</dbReference>
<feature type="transmembrane region" description="Helical" evidence="1">
    <location>
        <begin position="177"/>
        <end position="198"/>
    </location>
</feature>
<dbReference type="PANTHER" id="PTHR14969">
    <property type="entry name" value="SPHINGOSINE-1-PHOSPHATE PHOSPHOHYDROLASE"/>
    <property type="match status" value="1"/>
</dbReference>
<evidence type="ECO:0000313" key="4">
    <source>
        <dbReference type="Proteomes" id="UP000785625"/>
    </source>
</evidence>
<feature type="transmembrane region" description="Helical" evidence="1">
    <location>
        <begin position="154"/>
        <end position="171"/>
    </location>
</feature>
<dbReference type="InterPro" id="IPR036938">
    <property type="entry name" value="PAP2/HPO_sf"/>
</dbReference>
<gene>
    <name evidence="3" type="ORF">H5975_05510</name>
</gene>
<keyword evidence="1" id="KW-0472">Membrane</keyword>
<dbReference type="InterPro" id="IPR000326">
    <property type="entry name" value="PAP2/HPO"/>
</dbReference>
<feature type="domain" description="Phosphatidic acid phosphatase type 2/haloperoxidase" evidence="2">
    <location>
        <begin position="89"/>
        <end position="192"/>
    </location>
</feature>
<protein>
    <submittedName>
        <fullName evidence="3">Phosphatase PAP2 family protein</fullName>
    </submittedName>
</protein>
<dbReference type="SUPFAM" id="SSF48317">
    <property type="entry name" value="Acid phosphatase/Vanadium-dependent haloperoxidase"/>
    <property type="match status" value="1"/>
</dbReference>